<dbReference type="Proteomes" id="UP000199614">
    <property type="component" value="Unassembled WGS sequence"/>
</dbReference>
<name>A0A1I5H5C3_PSUAM</name>
<keyword evidence="2" id="KW-1185">Reference proteome</keyword>
<accession>A0A1I5H5C3</accession>
<proteinExistence type="predicted"/>
<organism evidence="1 2">
    <name type="scientific">Pseudonocardia ammonioxydans</name>
    <dbReference type="NCBI Taxonomy" id="260086"/>
    <lineage>
        <taxon>Bacteria</taxon>
        <taxon>Bacillati</taxon>
        <taxon>Actinomycetota</taxon>
        <taxon>Actinomycetes</taxon>
        <taxon>Pseudonocardiales</taxon>
        <taxon>Pseudonocardiaceae</taxon>
        <taxon>Pseudonocardia</taxon>
    </lineage>
</organism>
<evidence type="ECO:0000313" key="2">
    <source>
        <dbReference type="Proteomes" id="UP000199614"/>
    </source>
</evidence>
<protein>
    <recommendedName>
        <fullName evidence="3">LicD family protein</fullName>
    </recommendedName>
</protein>
<dbReference type="STRING" id="260086.SAMN05216207_105715"/>
<evidence type="ECO:0008006" key="3">
    <source>
        <dbReference type="Google" id="ProtNLM"/>
    </source>
</evidence>
<sequence length="267" mass="30104">MNVDNSPPVGREAAAETAIGPLQPGPLAALRGKVEMYRTLMSIPDNRAVGTWTVLSPLVSQAPKALPLVGDRYRRRRSALYEQDMRLLNDVLASSPLAGRYWVWSGLLLGWAREGRVLSHDVGDADLGVEAEDADLLLRAEEHLVAAGFHRWFCFRNRVGRLTQRVVVRHGFRFEFFLMDNVGEGLQEFHVYGPGRSGPVELAGHLPKQELEPFEFLGRRWMKPRDHELWLRTCYGDWRTPDPSWGMLDDRSLVAHRSWVPGADGAG</sequence>
<gene>
    <name evidence="1" type="ORF">SAMN05216207_105715</name>
</gene>
<dbReference type="AlphaFoldDB" id="A0A1I5H5C3"/>
<reference evidence="1 2" key="1">
    <citation type="submission" date="2016-10" db="EMBL/GenBank/DDBJ databases">
        <authorList>
            <person name="de Groot N.N."/>
        </authorList>
    </citation>
    <scope>NUCLEOTIDE SEQUENCE [LARGE SCALE GENOMIC DNA]</scope>
    <source>
        <strain evidence="1 2">CGMCC 4.1877</strain>
    </source>
</reference>
<dbReference type="EMBL" id="FOUY01000057">
    <property type="protein sequence ID" value="SFO43226.1"/>
    <property type="molecule type" value="Genomic_DNA"/>
</dbReference>
<evidence type="ECO:0000313" key="1">
    <source>
        <dbReference type="EMBL" id="SFO43226.1"/>
    </source>
</evidence>